<evidence type="ECO:0000256" key="1">
    <source>
        <dbReference type="ARBA" id="ARBA00022801"/>
    </source>
</evidence>
<evidence type="ECO:0000256" key="2">
    <source>
        <dbReference type="SAM" id="Phobius"/>
    </source>
</evidence>
<keyword evidence="2" id="KW-0812">Transmembrane</keyword>
<feature type="transmembrane region" description="Helical" evidence="2">
    <location>
        <begin position="280"/>
        <end position="300"/>
    </location>
</feature>
<feature type="transmembrane region" description="Helical" evidence="2">
    <location>
        <begin position="12"/>
        <end position="34"/>
    </location>
</feature>
<dbReference type="PROSITE" id="PS50885">
    <property type="entry name" value="HAMP"/>
    <property type="match status" value="1"/>
</dbReference>
<dbReference type="InterPro" id="IPR001932">
    <property type="entry name" value="PPM-type_phosphatase-like_dom"/>
</dbReference>
<sequence length="660" mass="73758">MLKRPGLKGRFILIVSVVYLAIGLLTLLAFYMAVEGVVRTFGADFAIKQVLLEKTKLLSVIQREAALALKLVDSPVIKKWMLDEDNLVARRDAFAELESFRQHFADRSCFVAVWGSHRYYNIPADGKMVVVTLREDAPSDVWYFKTMEQVESYALNLDFDVHVKATKVWVNAIVKNEGRKIGVGGSGIDITGFVNEIVSSGEDGVSTILIDRDGAIMGHKNKEYLEHNARVWNTGKRKITIYDQMAEKEDRAALAKILASLAGGTREVETSFFRIGGKRYLMAGAFLKEIGWYNIVLLDISKIISIRDFMPILGIIVFSLLSLIVIITLLLNRIVLTPLVDLTASSREIARGNYDVILPVARNDELGMVSESFNHMVRTVRDYTENLEHRVNERTEDLLKANRQLEESNRLIMDSIRYAQMIQSSVLPKDDVLRAWMPGFFAVYRPRDVVGGDFYYFREHGDSFLIAVADCTGHGVPGAFMTMIAHAVLNHITDALCPDDPATILKELNRIFKATLQQDAGRMGMDNGLDIGICYCKPAGNEVVFAGAKMSLFCAVEGELREIKGDRQPIGYSNSDAGFGYANSVLPAAGATFYLATDGLMDQSGGDRGLAFGNERFRNMIIAAASRPLEEQKELFEETLREYQGSRPQRDDITFLGFRI</sequence>
<evidence type="ECO:0000259" key="3">
    <source>
        <dbReference type="PROSITE" id="PS50885"/>
    </source>
</evidence>
<dbReference type="Gene3D" id="6.10.340.10">
    <property type="match status" value="1"/>
</dbReference>
<dbReference type="GO" id="GO:0016791">
    <property type="term" value="F:phosphatase activity"/>
    <property type="evidence" value="ECO:0007669"/>
    <property type="project" value="TreeGrafter"/>
</dbReference>
<dbReference type="CDD" id="cd06225">
    <property type="entry name" value="HAMP"/>
    <property type="match status" value="1"/>
</dbReference>
<evidence type="ECO:0000313" key="5">
    <source>
        <dbReference type="Proteomes" id="UP000705867"/>
    </source>
</evidence>
<gene>
    <name evidence="4" type="ORF">K8I29_08770</name>
</gene>
<dbReference type="Proteomes" id="UP000705867">
    <property type="component" value="Unassembled WGS sequence"/>
</dbReference>
<keyword evidence="2" id="KW-1133">Transmembrane helix</keyword>
<dbReference type="GO" id="GO:0016020">
    <property type="term" value="C:membrane"/>
    <property type="evidence" value="ECO:0007669"/>
    <property type="project" value="InterPro"/>
</dbReference>
<feature type="domain" description="HAMP" evidence="3">
    <location>
        <begin position="333"/>
        <end position="385"/>
    </location>
</feature>
<dbReference type="InterPro" id="IPR003660">
    <property type="entry name" value="HAMP_dom"/>
</dbReference>
<organism evidence="4 5">
    <name type="scientific">Candidatus Nitrobium versatile</name>
    <dbReference type="NCBI Taxonomy" id="2884831"/>
    <lineage>
        <taxon>Bacteria</taxon>
        <taxon>Pseudomonadati</taxon>
        <taxon>Nitrospirota</taxon>
        <taxon>Nitrospiria</taxon>
        <taxon>Nitrospirales</taxon>
        <taxon>Nitrospiraceae</taxon>
        <taxon>Candidatus Nitrobium</taxon>
    </lineage>
</organism>
<dbReference type="Gene3D" id="3.30.450.20">
    <property type="entry name" value="PAS domain"/>
    <property type="match status" value="1"/>
</dbReference>
<dbReference type="SMART" id="SM00331">
    <property type="entry name" value="PP2C_SIG"/>
    <property type="match status" value="1"/>
</dbReference>
<dbReference type="EMBL" id="JAIOIV010000073">
    <property type="protein sequence ID" value="MBZ0156284.1"/>
    <property type="molecule type" value="Genomic_DNA"/>
</dbReference>
<keyword evidence="2" id="KW-0472">Membrane</keyword>
<dbReference type="InterPro" id="IPR052016">
    <property type="entry name" value="Bact_Sigma-Reg"/>
</dbReference>
<dbReference type="PANTHER" id="PTHR43156">
    <property type="entry name" value="STAGE II SPORULATION PROTEIN E-RELATED"/>
    <property type="match status" value="1"/>
</dbReference>
<comment type="caution">
    <text evidence="4">The sequence shown here is derived from an EMBL/GenBank/DDBJ whole genome shotgun (WGS) entry which is preliminary data.</text>
</comment>
<reference evidence="4" key="1">
    <citation type="journal article" date="2021" name="bioRxiv">
        <title>Unraveling nitrogen, sulfur and carbon metabolic pathways and microbial community transcriptional responses to substrate deprivation and toxicity stresses in a bioreactor mimicking anoxic brackish coastal sediment conditions.</title>
        <authorList>
            <person name="Martins P.D."/>
            <person name="Echeveste M.J."/>
            <person name="Arshad A."/>
            <person name="Kurth J."/>
            <person name="Ouboter H."/>
            <person name="Jetten M.S.M."/>
            <person name="Welte C.U."/>
        </authorList>
    </citation>
    <scope>NUCLEOTIDE SEQUENCE</scope>
    <source>
        <strain evidence="4">MAG_39</strain>
    </source>
</reference>
<dbReference type="Gene3D" id="3.60.40.10">
    <property type="entry name" value="PPM-type phosphatase domain"/>
    <property type="match status" value="1"/>
</dbReference>
<dbReference type="Pfam" id="PF00672">
    <property type="entry name" value="HAMP"/>
    <property type="match status" value="1"/>
</dbReference>
<dbReference type="PANTHER" id="PTHR43156:SF9">
    <property type="entry name" value="HAMP DOMAIN-CONTAINING PROTEIN"/>
    <property type="match status" value="1"/>
</dbReference>
<dbReference type="AlphaFoldDB" id="A0A953JAZ1"/>
<protein>
    <submittedName>
        <fullName evidence="4">SpoIIE family protein phosphatase</fullName>
    </submittedName>
</protein>
<proteinExistence type="predicted"/>
<dbReference type="SUPFAM" id="SSF158472">
    <property type="entry name" value="HAMP domain-like"/>
    <property type="match status" value="1"/>
</dbReference>
<dbReference type="Pfam" id="PF07228">
    <property type="entry name" value="SpoIIE"/>
    <property type="match status" value="1"/>
</dbReference>
<accession>A0A953JAZ1</accession>
<keyword evidence="1" id="KW-0378">Hydrolase</keyword>
<name>A0A953JAZ1_9BACT</name>
<feature type="transmembrane region" description="Helical" evidence="2">
    <location>
        <begin position="312"/>
        <end position="331"/>
    </location>
</feature>
<dbReference type="InterPro" id="IPR036457">
    <property type="entry name" value="PPM-type-like_dom_sf"/>
</dbReference>
<evidence type="ECO:0000313" key="4">
    <source>
        <dbReference type="EMBL" id="MBZ0156284.1"/>
    </source>
</evidence>
<dbReference type="SMART" id="SM00304">
    <property type="entry name" value="HAMP"/>
    <property type="match status" value="1"/>
</dbReference>
<dbReference type="GO" id="GO:0007165">
    <property type="term" value="P:signal transduction"/>
    <property type="evidence" value="ECO:0007669"/>
    <property type="project" value="InterPro"/>
</dbReference>
<reference evidence="4" key="2">
    <citation type="submission" date="2021-08" db="EMBL/GenBank/DDBJ databases">
        <authorList>
            <person name="Dalcin Martins P."/>
        </authorList>
    </citation>
    <scope>NUCLEOTIDE SEQUENCE</scope>
    <source>
        <strain evidence="4">MAG_39</strain>
    </source>
</reference>